<keyword evidence="4" id="KW-0479">Metal-binding</keyword>
<dbReference type="PANTHER" id="PTHR22894">
    <property type="entry name" value="RING-TYPE DOMAIN-CONTAINING PROTEIN"/>
    <property type="match status" value="1"/>
</dbReference>
<dbReference type="PANTHER" id="PTHR22894:SF5">
    <property type="entry name" value="RING-TYPE DOMAIN-CONTAINING PROTEIN"/>
    <property type="match status" value="1"/>
</dbReference>
<organism evidence="14">
    <name type="scientific">Haptolina ericina</name>
    <dbReference type="NCBI Taxonomy" id="156174"/>
    <lineage>
        <taxon>Eukaryota</taxon>
        <taxon>Haptista</taxon>
        <taxon>Haptophyta</taxon>
        <taxon>Prymnesiophyceae</taxon>
        <taxon>Prymnesiales</taxon>
        <taxon>Prymnesiaceae</taxon>
        <taxon>Haptolina</taxon>
    </lineage>
</organism>
<gene>
    <name evidence="14" type="ORF">HERI1096_LOCUS12190</name>
</gene>
<dbReference type="GO" id="GO:0061630">
    <property type="term" value="F:ubiquitin protein ligase activity"/>
    <property type="evidence" value="ECO:0007669"/>
    <property type="project" value="InterPro"/>
</dbReference>
<keyword evidence="5 11" id="KW-0863">Zinc-finger</keyword>
<evidence type="ECO:0000256" key="3">
    <source>
        <dbReference type="ARBA" id="ARBA00022692"/>
    </source>
</evidence>
<dbReference type="InterPro" id="IPR038896">
    <property type="entry name" value="RNF170"/>
</dbReference>
<dbReference type="SUPFAM" id="SSF57850">
    <property type="entry name" value="RING/U-box"/>
    <property type="match status" value="1"/>
</dbReference>
<evidence type="ECO:0000313" key="14">
    <source>
        <dbReference type="EMBL" id="CAE0111530.1"/>
    </source>
</evidence>
<proteinExistence type="predicted"/>
<evidence type="ECO:0000256" key="12">
    <source>
        <dbReference type="SAM" id="Phobius"/>
    </source>
</evidence>
<evidence type="ECO:0000256" key="8">
    <source>
        <dbReference type="ARBA" id="ARBA00023136"/>
    </source>
</evidence>
<accession>A0A7S3EY32</accession>
<evidence type="ECO:0000256" key="6">
    <source>
        <dbReference type="ARBA" id="ARBA00022833"/>
    </source>
</evidence>
<dbReference type="InterPro" id="IPR001841">
    <property type="entry name" value="Znf_RING"/>
</dbReference>
<evidence type="ECO:0000256" key="9">
    <source>
        <dbReference type="ARBA" id="ARBA00030110"/>
    </source>
</evidence>
<dbReference type="Pfam" id="PF06803">
    <property type="entry name" value="DUF1232"/>
    <property type="match status" value="1"/>
</dbReference>
<evidence type="ECO:0000256" key="10">
    <source>
        <dbReference type="ARBA" id="ARBA00031107"/>
    </source>
</evidence>
<dbReference type="GO" id="GO:0012505">
    <property type="term" value="C:endomembrane system"/>
    <property type="evidence" value="ECO:0007669"/>
    <property type="project" value="UniProtKB-SubCell"/>
</dbReference>
<dbReference type="EMBL" id="HBHX01021829">
    <property type="protein sequence ID" value="CAE0111530.1"/>
    <property type="molecule type" value="Transcribed_RNA"/>
</dbReference>
<dbReference type="Gene3D" id="3.30.40.10">
    <property type="entry name" value="Zinc/RING finger domain, C3HC4 (zinc finger)"/>
    <property type="match status" value="1"/>
</dbReference>
<dbReference type="Pfam" id="PF00097">
    <property type="entry name" value="zf-C3HC4"/>
    <property type="match status" value="1"/>
</dbReference>
<dbReference type="InterPro" id="IPR013083">
    <property type="entry name" value="Znf_RING/FYVE/PHD"/>
</dbReference>
<name>A0A7S3EY32_9EUKA</name>
<evidence type="ECO:0000256" key="5">
    <source>
        <dbReference type="ARBA" id="ARBA00022771"/>
    </source>
</evidence>
<keyword evidence="6" id="KW-0862">Zinc</keyword>
<evidence type="ECO:0000259" key="13">
    <source>
        <dbReference type="PROSITE" id="PS50089"/>
    </source>
</evidence>
<keyword evidence="7 12" id="KW-1133">Transmembrane helix</keyword>
<evidence type="ECO:0000256" key="7">
    <source>
        <dbReference type="ARBA" id="ARBA00022989"/>
    </source>
</evidence>
<sequence length="223" mass="24413">MLVEGVDDAVLILVGSALCGGAVAFVHLLRRDVLDRGHFIQPARIRAGQSAVDVCAICLDSPSLATETLCGHVFCTDCFMSHWRAATGGIRPARCPLCRTSVTLLLHQFGDDSRQNSQRGLRAVAEIEQYNAVATVRGRWRASIVEAWTLLRRLSQNPVQLFVLTRSTRLVVAICSSFLYLLSPFDLVPEAVFGALGLLDDLAVMACALLFTAHMYRRLLVEG</sequence>
<evidence type="ECO:0000256" key="11">
    <source>
        <dbReference type="PROSITE-ProRule" id="PRU00175"/>
    </source>
</evidence>
<feature type="domain" description="RING-type" evidence="13">
    <location>
        <begin position="55"/>
        <end position="99"/>
    </location>
</feature>
<keyword evidence="3 12" id="KW-0812">Transmembrane</keyword>
<feature type="transmembrane region" description="Helical" evidence="12">
    <location>
        <begin position="161"/>
        <end position="181"/>
    </location>
</feature>
<dbReference type="SMART" id="SM00184">
    <property type="entry name" value="RING"/>
    <property type="match status" value="1"/>
</dbReference>
<keyword evidence="8 12" id="KW-0472">Membrane</keyword>
<feature type="transmembrane region" description="Helical" evidence="12">
    <location>
        <begin position="193"/>
        <end position="213"/>
    </location>
</feature>
<dbReference type="InterPro" id="IPR010652">
    <property type="entry name" value="DUF1232"/>
</dbReference>
<protein>
    <recommendedName>
        <fullName evidence="2">E3 ubiquitin-protein ligase RNF170</fullName>
    </recommendedName>
    <alternativeName>
        <fullName evidence="10">RING finger protein 170</fullName>
    </alternativeName>
    <alternativeName>
        <fullName evidence="9">RING-type E3 ubiquitin transferase RNF170</fullName>
    </alternativeName>
</protein>
<dbReference type="PROSITE" id="PS50089">
    <property type="entry name" value="ZF_RING_2"/>
    <property type="match status" value="1"/>
</dbReference>
<evidence type="ECO:0000256" key="1">
    <source>
        <dbReference type="ARBA" id="ARBA00004127"/>
    </source>
</evidence>
<evidence type="ECO:0000256" key="4">
    <source>
        <dbReference type="ARBA" id="ARBA00022723"/>
    </source>
</evidence>
<feature type="transmembrane region" description="Helical" evidence="12">
    <location>
        <begin position="12"/>
        <end position="29"/>
    </location>
</feature>
<reference evidence="14" key="1">
    <citation type="submission" date="2021-01" db="EMBL/GenBank/DDBJ databases">
        <authorList>
            <person name="Corre E."/>
            <person name="Pelletier E."/>
            <person name="Niang G."/>
            <person name="Scheremetjew M."/>
            <person name="Finn R."/>
            <person name="Kale V."/>
            <person name="Holt S."/>
            <person name="Cochrane G."/>
            <person name="Meng A."/>
            <person name="Brown T."/>
            <person name="Cohen L."/>
        </authorList>
    </citation>
    <scope>NUCLEOTIDE SEQUENCE</scope>
    <source>
        <strain evidence="14">CCMP281</strain>
    </source>
</reference>
<dbReference type="GO" id="GO:0008270">
    <property type="term" value="F:zinc ion binding"/>
    <property type="evidence" value="ECO:0007669"/>
    <property type="project" value="UniProtKB-KW"/>
</dbReference>
<dbReference type="InterPro" id="IPR018957">
    <property type="entry name" value="Znf_C3HC4_RING-type"/>
</dbReference>
<evidence type="ECO:0000256" key="2">
    <source>
        <dbReference type="ARBA" id="ARBA00014068"/>
    </source>
</evidence>
<dbReference type="AlphaFoldDB" id="A0A7S3EY32"/>
<comment type="subcellular location">
    <subcellularLocation>
        <location evidence="1">Endomembrane system</location>
        <topology evidence="1">Multi-pass membrane protein</topology>
    </subcellularLocation>
</comment>